<protein>
    <recommendedName>
        <fullName evidence="3">Glycosyltransferase subfamily 4-like N-terminal domain-containing protein</fullName>
    </recommendedName>
</protein>
<dbReference type="Pfam" id="PF13692">
    <property type="entry name" value="Glyco_trans_1_4"/>
    <property type="match status" value="1"/>
</dbReference>
<dbReference type="SUPFAM" id="SSF53756">
    <property type="entry name" value="UDP-Glycosyltransferase/glycogen phosphorylase"/>
    <property type="match status" value="1"/>
</dbReference>
<evidence type="ECO:0000256" key="2">
    <source>
        <dbReference type="ARBA" id="ARBA00022679"/>
    </source>
</evidence>
<dbReference type="InterPro" id="IPR050194">
    <property type="entry name" value="Glycosyltransferase_grp1"/>
</dbReference>
<evidence type="ECO:0000313" key="4">
    <source>
        <dbReference type="EMBL" id="GIH14092.1"/>
    </source>
</evidence>
<keyword evidence="5" id="KW-1185">Reference proteome</keyword>
<evidence type="ECO:0000313" key="5">
    <source>
        <dbReference type="Proteomes" id="UP000642748"/>
    </source>
</evidence>
<name>A0A8J3QQU6_9ACTN</name>
<dbReference type="CDD" id="cd03801">
    <property type="entry name" value="GT4_PimA-like"/>
    <property type="match status" value="1"/>
</dbReference>
<feature type="domain" description="Glycosyltransferase subfamily 4-like N-terminal" evidence="3">
    <location>
        <begin position="14"/>
        <end position="171"/>
    </location>
</feature>
<dbReference type="PANTHER" id="PTHR45947:SF3">
    <property type="entry name" value="SULFOQUINOVOSYL TRANSFERASE SQD2"/>
    <property type="match status" value="1"/>
</dbReference>
<keyword evidence="2" id="KW-0808">Transferase</keyword>
<evidence type="ECO:0000259" key="3">
    <source>
        <dbReference type="Pfam" id="PF13439"/>
    </source>
</evidence>
<dbReference type="AlphaFoldDB" id="A0A8J3QQU6"/>
<sequence length="381" mass="41428">MRIAMVHSSFAVRGGAEYYVRELSRELVARGHEVRVFCRGSEHREAGDHTVRRRFSARIPVLRKVFTHLGDLADPTGLSLADLDGFRPDVVHVHNWQGLGILPVARLSRRYPTCHTVHDHAIRDPNNALPQRGGGAPVNALLALRAAWLARQLRDVTPIWPSERTRDLVNARVPRALRRPGRLIPPMLPMPERDWAPGGRDVFLFLGALSPHKGISMLLDAWRAVAGEVGGTLLIAGEGPRRDEVEAAVRECPSIRYLGHLDTTGKVRAMQEAGWLVFPSQCLETFGMSCAEALKAGRPVISSDIASPPAASEDSVIRFGDLAGLRDALRASAGISAQRYQEMSASAAADGKRLDWAGHVDEVIGTYRALEAATVSGVGAA</sequence>
<evidence type="ECO:0000256" key="1">
    <source>
        <dbReference type="ARBA" id="ARBA00022676"/>
    </source>
</evidence>
<keyword evidence="1" id="KW-0328">Glycosyltransferase</keyword>
<gene>
    <name evidence="4" type="ORF">Raf01_22640</name>
</gene>
<dbReference type="InterPro" id="IPR028098">
    <property type="entry name" value="Glyco_trans_4-like_N"/>
</dbReference>
<dbReference type="Pfam" id="PF13439">
    <property type="entry name" value="Glyco_transf_4"/>
    <property type="match status" value="1"/>
</dbReference>
<comment type="caution">
    <text evidence="4">The sequence shown here is derived from an EMBL/GenBank/DDBJ whole genome shotgun (WGS) entry which is preliminary data.</text>
</comment>
<proteinExistence type="predicted"/>
<accession>A0A8J3QQU6</accession>
<dbReference type="GO" id="GO:0016757">
    <property type="term" value="F:glycosyltransferase activity"/>
    <property type="evidence" value="ECO:0007669"/>
    <property type="project" value="UniProtKB-KW"/>
</dbReference>
<dbReference type="Proteomes" id="UP000642748">
    <property type="component" value="Unassembled WGS sequence"/>
</dbReference>
<dbReference type="PANTHER" id="PTHR45947">
    <property type="entry name" value="SULFOQUINOVOSYL TRANSFERASE SQD2"/>
    <property type="match status" value="1"/>
</dbReference>
<organism evidence="4 5">
    <name type="scientific">Rugosimonospora africana</name>
    <dbReference type="NCBI Taxonomy" id="556532"/>
    <lineage>
        <taxon>Bacteria</taxon>
        <taxon>Bacillati</taxon>
        <taxon>Actinomycetota</taxon>
        <taxon>Actinomycetes</taxon>
        <taxon>Micromonosporales</taxon>
        <taxon>Micromonosporaceae</taxon>
        <taxon>Rugosimonospora</taxon>
    </lineage>
</organism>
<dbReference type="GO" id="GO:1901137">
    <property type="term" value="P:carbohydrate derivative biosynthetic process"/>
    <property type="evidence" value="ECO:0007669"/>
    <property type="project" value="UniProtKB-ARBA"/>
</dbReference>
<dbReference type="EMBL" id="BONZ01000021">
    <property type="protein sequence ID" value="GIH14092.1"/>
    <property type="molecule type" value="Genomic_DNA"/>
</dbReference>
<reference evidence="4" key="1">
    <citation type="submission" date="2021-01" db="EMBL/GenBank/DDBJ databases">
        <title>Whole genome shotgun sequence of Rugosimonospora africana NBRC 104875.</title>
        <authorList>
            <person name="Komaki H."/>
            <person name="Tamura T."/>
        </authorList>
    </citation>
    <scope>NUCLEOTIDE SEQUENCE</scope>
    <source>
        <strain evidence="4">NBRC 104875</strain>
    </source>
</reference>
<dbReference type="Gene3D" id="3.40.50.2000">
    <property type="entry name" value="Glycogen Phosphorylase B"/>
    <property type="match status" value="2"/>
</dbReference>